<proteinExistence type="predicted"/>
<sequence>MKIRTKFILLLFVMGFFGFLAATTGMYSMRVREKVDEKIEAVSTERYLLERMLLDYAVSYEKNFSGKEREDLKRTISIFEKNLSALEKGGEFVHFTGLKHESSLKEKIEIDKGLCKEKGCPAEIKIINEQWKRLKKELLSGNVPLEKIRREAASIREAFGRIEDRLRKSDERQLFYKLESIYIVLGTFVFVLIALMLRDVSYRLGKLTYAISSIPSGLVCKLSNVPDKYKTNDEIGEAFRAAEDTAKLIFTLLGRIKFMLQNFQSGRIEKIRVDDLEGKWKDIGELLNTISDKWAEAAQATLRWIECFKGLRSCETCENRFNCIVPADNRGIYKQIYGTLKRLKDETMVAADEIERFREEVSKAIREGKSYIPSTIDYSKIPEFLIHIARALEDMAIYLINALSSQKIFLATISHDIRTPLNGIIGFLNLLSQSDKLDEKDKEYVELALSSAKQLLSLVNDILDVAKIQAEQIELYTEPLNIIKVLKETAYALSSNLKEGVELKFNFPEDEIWVVADEKRVKQIFFNLLSNAAKFTEKGYIEVGLKKKKDQGDLVKLLFYVKDTGIGIPYEKQPLLFRPFSQVKSHISKKVEGTGLGLFITKKLANIMGGDVWVESAPGKGSTFYVLITLKKTKAPARQSAMKSISCRHVDKNLKVLVAEDVLVNQIFIRELLKRKFGIEHVRIVDNGKKAVEEAEKNEYDIILMDLKMPEMDGLTAVKEIRRRGIDVPIFVLTADAFRDSEEKAMKAGADGYLVKPVEFAQLCKALTYATKYKMRKEKDGK</sequence>
<dbReference type="InterPro" id="IPR003661">
    <property type="entry name" value="HisK_dim/P_dom"/>
</dbReference>
<comment type="caution">
    <text evidence="9">The sequence shown here is derived from an EMBL/GenBank/DDBJ whole genome shotgun (WGS) entry which is preliminary data.</text>
</comment>
<evidence type="ECO:0000259" key="7">
    <source>
        <dbReference type="PROSITE" id="PS50109"/>
    </source>
</evidence>
<evidence type="ECO:0000256" key="5">
    <source>
        <dbReference type="ARBA" id="ARBA00022777"/>
    </source>
</evidence>
<dbReference type="SMART" id="SM00388">
    <property type="entry name" value="HisKA"/>
    <property type="match status" value="1"/>
</dbReference>
<dbReference type="CDD" id="cd17546">
    <property type="entry name" value="REC_hyHK_CKI1_RcsC-like"/>
    <property type="match status" value="1"/>
</dbReference>
<dbReference type="PRINTS" id="PR00344">
    <property type="entry name" value="BCTRLSENSOR"/>
</dbReference>
<evidence type="ECO:0000313" key="10">
    <source>
        <dbReference type="Proteomes" id="UP000187408"/>
    </source>
</evidence>
<protein>
    <recommendedName>
        <fullName evidence="2">histidine kinase</fullName>
        <ecNumber evidence="2">2.7.13.3</ecNumber>
    </recommendedName>
</protein>
<keyword evidence="10" id="KW-1185">Reference proteome</keyword>
<dbReference type="SMART" id="SM00448">
    <property type="entry name" value="REC"/>
    <property type="match status" value="1"/>
</dbReference>
<dbReference type="GO" id="GO:0000155">
    <property type="term" value="F:phosphorelay sensor kinase activity"/>
    <property type="evidence" value="ECO:0007669"/>
    <property type="project" value="InterPro"/>
</dbReference>
<dbReference type="PANTHER" id="PTHR43047">
    <property type="entry name" value="TWO-COMPONENT HISTIDINE PROTEIN KINASE"/>
    <property type="match status" value="1"/>
</dbReference>
<dbReference type="STRING" id="1914305.BLW93_04580"/>
<dbReference type="SMART" id="SM00387">
    <property type="entry name" value="HATPase_c"/>
    <property type="match status" value="1"/>
</dbReference>
<feature type="domain" description="Histidine kinase" evidence="7">
    <location>
        <begin position="412"/>
        <end position="632"/>
    </location>
</feature>
<dbReference type="InterPro" id="IPR036890">
    <property type="entry name" value="HATPase_C_sf"/>
</dbReference>
<dbReference type="SUPFAM" id="SSF52172">
    <property type="entry name" value="CheY-like"/>
    <property type="match status" value="1"/>
</dbReference>
<dbReference type="OrthoDB" id="2676347at2"/>
<evidence type="ECO:0000259" key="8">
    <source>
        <dbReference type="PROSITE" id="PS50110"/>
    </source>
</evidence>
<dbReference type="InterPro" id="IPR011006">
    <property type="entry name" value="CheY-like_superfamily"/>
</dbReference>
<dbReference type="SUPFAM" id="SSF47384">
    <property type="entry name" value="Homodimeric domain of signal transducing histidine kinase"/>
    <property type="match status" value="1"/>
</dbReference>
<dbReference type="PROSITE" id="PS50110">
    <property type="entry name" value="RESPONSE_REGULATORY"/>
    <property type="match status" value="1"/>
</dbReference>
<gene>
    <name evidence="9" type="ORF">BLW93_04580</name>
</gene>
<dbReference type="CDD" id="cd00082">
    <property type="entry name" value="HisKA"/>
    <property type="match status" value="1"/>
</dbReference>
<dbReference type="PROSITE" id="PS50109">
    <property type="entry name" value="HIS_KIN"/>
    <property type="match status" value="1"/>
</dbReference>
<evidence type="ECO:0000256" key="3">
    <source>
        <dbReference type="ARBA" id="ARBA00022553"/>
    </source>
</evidence>
<dbReference type="Pfam" id="PF00512">
    <property type="entry name" value="HisKA"/>
    <property type="match status" value="1"/>
</dbReference>
<dbReference type="AlphaFoldDB" id="A0A1R1MLD5"/>
<evidence type="ECO:0000256" key="2">
    <source>
        <dbReference type="ARBA" id="ARBA00012438"/>
    </source>
</evidence>
<comment type="catalytic activity">
    <reaction evidence="1">
        <text>ATP + protein L-histidine = ADP + protein N-phospho-L-histidine.</text>
        <dbReference type="EC" id="2.7.13.3"/>
    </reaction>
</comment>
<name>A0A1R1MLD5_9BACT</name>
<reference evidence="9 10" key="1">
    <citation type="submission" date="2016-10" db="EMBL/GenBank/DDBJ databases">
        <title>Genome sequence of a sulfur-reducing bacterium Desulfurobacterium indicum K6013.</title>
        <authorList>
            <person name="Cao J."/>
            <person name="Shao Z."/>
            <person name="Alain K."/>
            <person name="Jebbar M."/>
        </authorList>
    </citation>
    <scope>NUCLEOTIDE SEQUENCE [LARGE SCALE GENOMIC DNA]</scope>
    <source>
        <strain evidence="9 10">K6013</strain>
    </source>
</reference>
<feature type="modified residue" description="4-aspartylphosphate" evidence="6">
    <location>
        <position position="706"/>
    </location>
</feature>
<evidence type="ECO:0000256" key="4">
    <source>
        <dbReference type="ARBA" id="ARBA00022679"/>
    </source>
</evidence>
<dbReference type="InterPro" id="IPR004358">
    <property type="entry name" value="Sig_transdc_His_kin-like_C"/>
</dbReference>
<dbReference type="InterPro" id="IPR005467">
    <property type="entry name" value="His_kinase_dom"/>
</dbReference>
<keyword evidence="3 6" id="KW-0597">Phosphoprotein</keyword>
<dbReference type="Pfam" id="PF00072">
    <property type="entry name" value="Response_reg"/>
    <property type="match status" value="1"/>
</dbReference>
<dbReference type="EMBL" id="MOEN01000013">
    <property type="protein sequence ID" value="OMH40573.1"/>
    <property type="molecule type" value="Genomic_DNA"/>
</dbReference>
<dbReference type="InterPro" id="IPR036097">
    <property type="entry name" value="HisK_dim/P_sf"/>
</dbReference>
<evidence type="ECO:0000256" key="1">
    <source>
        <dbReference type="ARBA" id="ARBA00000085"/>
    </source>
</evidence>
<dbReference type="InterPro" id="IPR003594">
    <property type="entry name" value="HATPase_dom"/>
</dbReference>
<dbReference type="Gene3D" id="3.30.565.10">
    <property type="entry name" value="Histidine kinase-like ATPase, C-terminal domain"/>
    <property type="match status" value="1"/>
</dbReference>
<dbReference type="EC" id="2.7.13.3" evidence="2"/>
<dbReference type="Pfam" id="PF02518">
    <property type="entry name" value="HATPase_c"/>
    <property type="match status" value="1"/>
</dbReference>
<dbReference type="RefSeq" id="WP_076712928.1">
    <property type="nucleotide sequence ID" value="NZ_MOEN01000013.1"/>
</dbReference>
<dbReference type="Gene3D" id="3.40.50.2300">
    <property type="match status" value="1"/>
</dbReference>
<dbReference type="SUPFAM" id="SSF55874">
    <property type="entry name" value="ATPase domain of HSP90 chaperone/DNA topoisomerase II/histidine kinase"/>
    <property type="match status" value="1"/>
</dbReference>
<dbReference type="FunFam" id="3.30.565.10:FF:000010">
    <property type="entry name" value="Sensor histidine kinase RcsC"/>
    <property type="match status" value="1"/>
</dbReference>
<dbReference type="Proteomes" id="UP000187408">
    <property type="component" value="Unassembled WGS sequence"/>
</dbReference>
<accession>A0A1R1MLD5</accession>
<feature type="domain" description="Response regulatory" evidence="8">
    <location>
        <begin position="655"/>
        <end position="771"/>
    </location>
</feature>
<dbReference type="InterPro" id="IPR001789">
    <property type="entry name" value="Sig_transdc_resp-reg_receiver"/>
</dbReference>
<keyword evidence="5" id="KW-0418">Kinase</keyword>
<keyword evidence="4" id="KW-0808">Transferase</keyword>
<evidence type="ECO:0000256" key="6">
    <source>
        <dbReference type="PROSITE-ProRule" id="PRU00169"/>
    </source>
</evidence>
<dbReference type="CDD" id="cd16922">
    <property type="entry name" value="HATPase_EvgS-ArcB-TorS-like"/>
    <property type="match status" value="1"/>
</dbReference>
<dbReference type="Gene3D" id="1.10.287.130">
    <property type="match status" value="1"/>
</dbReference>
<evidence type="ECO:0000313" key="9">
    <source>
        <dbReference type="EMBL" id="OMH40573.1"/>
    </source>
</evidence>
<organism evidence="9 10">
    <name type="scientific">Desulfurobacterium indicum</name>
    <dbReference type="NCBI Taxonomy" id="1914305"/>
    <lineage>
        <taxon>Bacteria</taxon>
        <taxon>Pseudomonadati</taxon>
        <taxon>Aquificota</taxon>
        <taxon>Aquificia</taxon>
        <taxon>Desulfurobacteriales</taxon>
        <taxon>Desulfurobacteriaceae</taxon>
        <taxon>Desulfurobacterium</taxon>
    </lineage>
</organism>